<dbReference type="Pfam" id="PF00083">
    <property type="entry name" value="Sugar_tr"/>
    <property type="match status" value="1"/>
</dbReference>
<feature type="transmembrane region" description="Helical" evidence="5">
    <location>
        <begin position="330"/>
        <end position="348"/>
    </location>
</feature>
<dbReference type="InterPro" id="IPR036259">
    <property type="entry name" value="MFS_trans_sf"/>
</dbReference>
<feature type="transmembrane region" description="Helical" evidence="5">
    <location>
        <begin position="354"/>
        <end position="376"/>
    </location>
</feature>
<dbReference type="PROSITE" id="PS50850">
    <property type="entry name" value="MFS"/>
    <property type="match status" value="1"/>
</dbReference>
<dbReference type="Gene3D" id="1.20.1250.20">
    <property type="entry name" value="MFS general substrate transporter like domains"/>
    <property type="match status" value="2"/>
</dbReference>
<accession>A0A1E3QCG4</accession>
<proteinExistence type="predicted"/>
<dbReference type="AlphaFoldDB" id="A0A1E3QCG4"/>
<reference evidence="7 8" key="1">
    <citation type="journal article" date="2016" name="Proc. Natl. Acad. Sci. U.S.A.">
        <title>Comparative genomics of biotechnologically important yeasts.</title>
        <authorList>
            <person name="Riley R."/>
            <person name="Haridas S."/>
            <person name="Wolfe K.H."/>
            <person name="Lopes M.R."/>
            <person name="Hittinger C.T."/>
            <person name="Goeker M."/>
            <person name="Salamov A.A."/>
            <person name="Wisecaver J.H."/>
            <person name="Long T.M."/>
            <person name="Calvey C.H."/>
            <person name="Aerts A.L."/>
            <person name="Barry K.W."/>
            <person name="Choi C."/>
            <person name="Clum A."/>
            <person name="Coughlan A.Y."/>
            <person name="Deshpande S."/>
            <person name="Douglass A.P."/>
            <person name="Hanson S.J."/>
            <person name="Klenk H.-P."/>
            <person name="LaButti K.M."/>
            <person name="Lapidus A."/>
            <person name="Lindquist E.A."/>
            <person name="Lipzen A.M."/>
            <person name="Meier-Kolthoff J.P."/>
            <person name="Ohm R.A."/>
            <person name="Otillar R.P."/>
            <person name="Pangilinan J.L."/>
            <person name="Peng Y."/>
            <person name="Rokas A."/>
            <person name="Rosa C.A."/>
            <person name="Scheuner C."/>
            <person name="Sibirny A.A."/>
            <person name="Slot J.C."/>
            <person name="Stielow J.B."/>
            <person name="Sun H."/>
            <person name="Kurtzman C.P."/>
            <person name="Blackwell M."/>
            <person name="Grigoriev I.V."/>
            <person name="Jeffries T.W."/>
        </authorList>
    </citation>
    <scope>NUCLEOTIDE SEQUENCE [LARGE SCALE GENOMIC DNA]</scope>
    <source>
        <strain evidence="7 8">NRRL Y-11557</strain>
    </source>
</reference>
<evidence type="ECO:0000256" key="4">
    <source>
        <dbReference type="ARBA" id="ARBA00023136"/>
    </source>
</evidence>
<feature type="transmembrane region" description="Helical" evidence="5">
    <location>
        <begin position="52"/>
        <end position="70"/>
    </location>
</feature>
<feature type="transmembrane region" description="Helical" evidence="5">
    <location>
        <begin position="144"/>
        <end position="164"/>
    </location>
</feature>
<feature type="transmembrane region" description="Helical" evidence="5">
    <location>
        <begin position="119"/>
        <end position="138"/>
    </location>
</feature>
<feature type="transmembrane region" description="Helical" evidence="5">
    <location>
        <begin position="261"/>
        <end position="282"/>
    </location>
</feature>
<evidence type="ECO:0000256" key="2">
    <source>
        <dbReference type="ARBA" id="ARBA00022692"/>
    </source>
</evidence>
<evidence type="ECO:0000256" key="5">
    <source>
        <dbReference type="SAM" id="Phobius"/>
    </source>
</evidence>
<keyword evidence="3 5" id="KW-1133">Transmembrane helix</keyword>
<dbReference type="PROSITE" id="PS00216">
    <property type="entry name" value="SUGAR_TRANSPORT_1"/>
    <property type="match status" value="1"/>
</dbReference>
<evidence type="ECO:0000256" key="1">
    <source>
        <dbReference type="ARBA" id="ARBA00004141"/>
    </source>
</evidence>
<dbReference type="PANTHER" id="PTHR23508:SF10">
    <property type="entry name" value="CARBOXYLIC ACID TRANSPORTER PROTEIN HOMOLOG"/>
    <property type="match status" value="1"/>
</dbReference>
<evidence type="ECO:0000313" key="7">
    <source>
        <dbReference type="EMBL" id="ODQ75268.1"/>
    </source>
</evidence>
<feature type="domain" description="Major facilitator superfamily (MFS) profile" evidence="6">
    <location>
        <begin position="54"/>
        <end position="455"/>
    </location>
</feature>
<dbReference type="InterPro" id="IPR005829">
    <property type="entry name" value="Sugar_transporter_CS"/>
</dbReference>
<protein>
    <recommendedName>
        <fullName evidence="6">Major facilitator superfamily (MFS) profile domain-containing protein</fullName>
    </recommendedName>
</protein>
<feature type="transmembrane region" description="Helical" evidence="5">
    <location>
        <begin position="210"/>
        <end position="229"/>
    </location>
</feature>
<evidence type="ECO:0000256" key="3">
    <source>
        <dbReference type="ARBA" id="ARBA00022989"/>
    </source>
</evidence>
<dbReference type="STRING" id="675824.A0A1E3QCG4"/>
<keyword evidence="8" id="KW-1185">Reference proteome</keyword>
<keyword evidence="2 5" id="KW-0812">Transmembrane</keyword>
<feature type="transmembrane region" description="Helical" evidence="5">
    <location>
        <begin position="302"/>
        <end position="323"/>
    </location>
</feature>
<dbReference type="OrthoDB" id="5296287at2759"/>
<feature type="transmembrane region" description="Helical" evidence="5">
    <location>
        <begin position="432"/>
        <end position="450"/>
    </location>
</feature>
<evidence type="ECO:0000313" key="8">
    <source>
        <dbReference type="Proteomes" id="UP000094385"/>
    </source>
</evidence>
<name>A0A1E3QCG4_LIPST</name>
<dbReference type="InterPro" id="IPR005828">
    <property type="entry name" value="MFS_sugar_transport-like"/>
</dbReference>
<evidence type="ECO:0000259" key="6">
    <source>
        <dbReference type="PROSITE" id="PS50850"/>
    </source>
</evidence>
<dbReference type="CDD" id="cd17316">
    <property type="entry name" value="MFS_SV2_like"/>
    <property type="match status" value="1"/>
</dbReference>
<feature type="transmembrane region" description="Helical" evidence="5">
    <location>
        <begin position="90"/>
        <end position="112"/>
    </location>
</feature>
<dbReference type="GO" id="GO:0035879">
    <property type="term" value="P:plasma membrane lactate transport"/>
    <property type="evidence" value="ECO:0007669"/>
    <property type="project" value="TreeGrafter"/>
</dbReference>
<dbReference type="PANTHER" id="PTHR23508">
    <property type="entry name" value="CARBOXYLIC ACID TRANSPORTER PROTEIN HOMOLOG"/>
    <property type="match status" value="1"/>
</dbReference>
<keyword evidence="4 5" id="KW-0472">Membrane</keyword>
<dbReference type="GO" id="GO:0015355">
    <property type="term" value="F:secondary active monocarboxylate transmembrane transporter activity"/>
    <property type="evidence" value="ECO:0007669"/>
    <property type="project" value="TreeGrafter"/>
</dbReference>
<comment type="subcellular location">
    <subcellularLocation>
        <location evidence="1">Membrane</location>
        <topology evidence="1">Multi-pass membrane protein</topology>
    </subcellularLocation>
</comment>
<gene>
    <name evidence="7" type="ORF">LIPSTDRAFT_103302</name>
</gene>
<dbReference type="EMBL" id="KV454291">
    <property type="protein sequence ID" value="ODQ75268.1"/>
    <property type="molecule type" value="Genomic_DNA"/>
</dbReference>
<dbReference type="SUPFAM" id="SSF103473">
    <property type="entry name" value="MFS general substrate transporter"/>
    <property type="match status" value="1"/>
</dbReference>
<sequence>MAPSITSLTATATWNHRLGKHLSTRISSLRPPPGVRLENPIPILRQLSRRQWMFVVVAFAGWTWDAFDFFTVSLTVSDIAISLGRTVTDITWGITLVLMLRSVGAIVFGLAADKFGRKWPFIVNCLVFIVLELGTGFVQTYKQFLAVRALFGVAMGGIYGNCAATALEDCPVEARGIISGILQQGYALGYLLAVVFNRAITYTSPHGWRALFWFGACPPVLIIALRMILPETDAYLAQRHLERISPRAAFLQMAKSSLKKYWHVIIYMVILMAGFNFMSHGSQDLYPTMLSVQLQFSPNKTTVTMVIANLGAITGGIFVGYISDFVGRRLSVIIACLLGGALIYPWAFIRNNGIFAAVFFLQFMVQGAWGVIPIYLSELSPPAFRVFIVGVAYQLGNLASSASSTIEATIGARFPLEQTSSSSVKRYNYGKVMAILMGCVFGYVLIVIFLGPEHKAADLNIEKTAQHQEDLAERVQQD</sequence>
<feature type="transmembrane region" description="Helical" evidence="5">
    <location>
        <begin position="185"/>
        <end position="204"/>
    </location>
</feature>
<organism evidence="7 8">
    <name type="scientific">Lipomyces starkeyi NRRL Y-11557</name>
    <dbReference type="NCBI Taxonomy" id="675824"/>
    <lineage>
        <taxon>Eukaryota</taxon>
        <taxon>Fungi</taxon>
        <taxon>Dikarya</taxon>
        <taxon>Ascomycota</taxon>
        <taxon>Saccharomycotina</taxon>
        <taxon>Lipomycetes</taxon>
        <taxon>Lipomycetales</taxon>
        <taxon>Lipomycetaceae</taxon>
        <taxon>Lipomyces</taxon>
    </lineage>
</organism>
<dbReference type="InterPro" id="IPR020846">
    <property type="entry name" value="MFS_dom"/>
</dbReference>
<dbReference type="Proteomes" id="UP000094385">
    <property type="component" value="Unassembled WGS sequence"/>
</dbReference>
<dbReference type="GO" id="GO:0005886">
    <property type="term" value="C:plasma membrane"/>
    <property type="evidence" value="ECO:0007669"/>
    <property type="project" value="TreeGrafter"/>
</dbReference>